<dbReference type="GO" id="GO:0051082">
    <property type="term" value="F:unfolded protein binding"/>
    <property type="evidence" value="ECO:0007669"/>
    <property type="project" value="TreeGrafter"/>
</dbReference>
<keyword evidence="5 10" id="KW-0346">Stress response</keyword>
<protein>
    <recommendedName>
        <fullName evidence="8 10">Protein GrpE</fullName>
    </recommendedName>
    <alternativeName>
        <fullName evidence="9 10">HSP-70 cofactor</fullName>
    </alternativeName>
</protein>
<gene>
    <name evidence="10" type="primary">grpE</name>
    <name evidence="15" type="ORF">BM613_09915</name>
</gene>
<reference evidence="15 16" key="1">
    <citation type="submission" date="2016-11" db="EMBL/GenBank/DDBJ databases">
        <title>Comparative genomics of Acidibacillus ferroxidans species.</title>
        <authorList>
            <person name="Oliveira G."/>
            <person name="Nunes G."/>
            <person name="Oliveira R."/>
            <person name="Araujo F."/>
            <person name="Salim A."/>
            <person name="Scholte L."/>
            <person name="Morais D."/>
            <person name="Nancucheo I."/>
            <person name="Johnson D.B."/>
            <person name="Grail B."/>
            <person name="Bittencourt J."/>
            <person name="Valadares R."/>
        </authorList>
    </citation>
    <scope>NUCLEOTIDE SEQUENCE [LARGE SCALE GENOMIC DNA]</scope>
    <source>
        <strain evidence="15 16">Y002</strain>
    </source>
</reference>
<dbReference type="GO" id="GO:0005737">
    <property type="term" value="C:cytoplasm"/>
    <property type="evidence" value="ECO:0007669"/>
    <property type="project" value="UniProtKB-SubCell"/>
</dbReference>
<evidence type="ECO:0000256" key="3">
    <source>
        <dbReference type="ARBA" id="ARBA00011738"/>
    </source>
</evidence>
<dbReference type="NCBIfam" id="NF010738">
    <property type="entry name" value="PRK14140.1"/>
    <property type="match status" value="1"/>
</dbReference>
<keyword evidence="4 10" id="KW-0963">Cytoplasm</keyword>
<dbReference type="EMBL" id="MPDK01000017">
    <property type="protein sequence ID" value="PWI57209.1"/>
    <property type="molecule type" value="Genomic_DNA"/>
</dbReference>
<dbReference type="InterPro" id="IPR000740">
    <property type="entry name" value="GrpE"/>
</dbReference>
<evidence type="ECO:0000256" key="1">
    <source>
        <dbReference type="ARBA" id="ARBA00004496"/>
    </source>
</evidence>
<name>A0A2U3D7F6_SULT2</name>
<dbReference type="GO" id="GO:0000774">
    <property type="term" value="F:adenyl-nucleotide exchange factor activity"/>
    <property type="evidence" value="ECO:0007669"/>
    <property type="project" value="InterPro"/>
</dbReference>
<evidence type="ECO:0000256" key="7">
    <source>
        <dbReference type="ARBA" id="ARBA00053401"/>
    </source>
</evidence>
<comment type="caution">
    <text evidence="15">The sequence shown here is derived from an EMBL/GenBank/DDBJ whole genome shotgun (WGS) entry which is preliminary data.</text>
</comment>
<comment type="subcellular location">
    <subcellularLocation>
        <location evidence="1 10">Cytoplasm</location>
    </subcellularLocation>
</comment>
<evidence type="ECO:0000256" key="6">
    <source>
        <dbReference type="ARBA" id="ARBA00023186"/>
    </source>
</evidence>
<keyword evidence="13" id="KW-0175">Coiled coil</keyword>
<evidence type="ECO:0000256" key="11">
    <source>
        <dbReference type="RuleBase" id="RU000639"/>
    </source>
</evidence>
<evidence type="ECO:0000256" key="14">
    <source>
        <dbReference type="SAM" id="MobiDB-lite"/>
    </source>
</evidence>
<dbReference type="SUPFAM" id="SSF58014">
    <property type="entry name" value="Coiled-coil domain of nucleotide exchange factor GrpE"/>
    <property type="match status" value="1"/>
</dbReference>
<dbReference type="GO" id="GO:0042803">
    <property type="term" value="F:protein homodimerization activity"/>
    <property type="evidence" value="ECO:0007669"/>
    <property type="project" value="InterPro"/>
</dbReference>
<dbReference type="GO" id="GO:0006457">
    <property type="term" value="P:protein folding"/>
    <property type="evidence" value="ECO:0007669"/>
    <property type="project" value="InterPro"/>
</dbReference>
<evidence type="ECO:0000256" key="5">
    <source>
        <dbReference type="ARBA" id="ARBA00023016"/>
    </source>
</evidence>
<dbReference type="Gene3D" id="3.90.20.20">
    <property type="match status" value="1"/>
</dbReference>
<dbReference type="SUPFAM" id="SSF51064">
    <property type="entry name" value="Head domain of nucleotide exchange factor GrpE"/>
    <property type="match status" value="1"/>
</dbReference>
<dbReference type="AlphaFoldDB" id="A0A2U3D7F6"/>
<evidence type="ECO:0000256" key="9">
    <source>
        <dbReference type="ARBA" id="ARBA00076414"/>
    </source>
</evidence>
<evidence type="ECO:0000256" key="4">
    <source>
        <dbReference type="ARBA" id="ARBA00022490"/>
    </source>
</evidence>
<dbReference type="HAMAP" id="MF_01151">
    <property type="entry name" value="GrpE"/>
    <property type="match status" value="1"/>
</dbReference>
<dbReference type="Proteomes" id="UP000245380">
    <property type="component" value="Unassembled WGS sequence"/>
</dbReference>
<dbReference type="Pfam" id="PF01025">
    <property type="entry name" value="GrpE"/>
    <property type="match status" value="1"/>
</dbReference>
<dbReference type="PANTHER" id="PTHR21237">
    <property type="entry name" value="GRPE PROTEIN"/>
    <property type="match status" value="1"/>
</dbReference>
<feature type="coiled-coil region" evidence="13">
    <location>
        <begin position="50"/>
        <end position="77"/>
    </location>
</feature>
<dbReference type="InterPro" id="IPR009012">
    <property type="entry name" value="GrpE_head"/>
</dbReference>
<dbReference type="GO" id="GO:0051087">
    <property type="term" value="F:protein-folding chaperone binding"/>
    <property type="evidence" value="ECO:0007669"/>
    <property type="project" value="InterPro"/>
</dbReference>
<evidence type="ECO:0000256" key="10">
    <source>
        <dbReference type="HAMAP-Rule" id="MF_01151"/>
    </source>
</evidence>
<evidence type="ECO:0000313" key="16">
    <source>
        <dbReference type="Proteomes" id="UP000245380"/>
    </source>
</evidence>
<evidence type="ECO:0000313" key="15">
    <source>
        <dbReference type="EMBL" id="PWI57209.1"/>
    </source>
</evidence>
<dbReference type="PROSITE" id="PS01071">
    <property type="entry name" value="GRPE"/>
    <property type="match status" value="1"/>
</dbReference>
<dbReference type="FunFam" id="2.30.22.10:FF:000001">
    <property type="entry name" value="Protein GrpE"/>
    <property type="match status" value="1"/>
</dbReference>
<comment type="subunit">
    <text evidence="3 10">Homodimer.</text>
</comment>
<comment type="function">
    <text evidence="7 10 11">Participates actively in the response to hyperosmotic and heat shock by preventing the aggregation of stress-denatured proteins, in association with DnaK and GrpE. It is the nucleotide exchange factor for DnaK and may function as a thermosensor. Unfolded proteins bind initially to DnaJ; upon interaction with the DnaJ-bound protein, DnaK hydrolyzes its bound ATP, resulting in the formation of a stable complex. GrpE releases ADP from DnaK; ATP binding to DnaK triggers the release of the substrate protein, thus completing the reaction cycle. Several rounds of ATP-dependent interactions between DnaJ, DnaK and GrpE are required for fully efficient folding.</text>
</comment>
<evidence type="ECO:0000256" key="13">
    <source>
        <dbReference type="SAM" id="Coils"/>
    </source>
</evidence>
<keyword evidence="6 10" id="KW-0143">Chaperone</keyword>
<keyword evidence="16" id="KW-1185">Reference proteome</keyword>
<evidence type="ECO:0000256" key="2">
    <source>
        <dbReference type="ARBA" id="ARBA00009054"/>
    </source>
</evidence>
<evidence type="ECO:0000256" key="8">
    <source>
        <dbReference type="ARBA" id="ARBA00072274"/>
    </source>
</evidence>
<dbReference type="PANTHER" id="PTHR21237:SF23">
    <property type="entry name" value="GRPE PROTEIN HOMOLOG, MITOCHONDRIAL"/>
    <property type="match status" value="1"/>
</dbReference>
<proteinExistence type="inferred from homology"/>
<dbReference type="PRINTS" id="PR00773">
    <property type="entry name" value="GRPEPROTEIN"/>
</dbReference>
<sequence>MREEDSGTVADNEREKTVPTEEEHVHALEDVDAREEQTEDEASEAGPSEVELLNAQIQDLQNKLLRAHADFDNFRRRTRQEKEELSLYAGAKLVTDLLPVLDNFSLALKSAASTGESDGLAKGVDMVFKQLQSVLEAAGLRAMEAVGQAFDPNLHEAVVSEKVEDQEPGIVLEVLRPGYFLKDKVLRAAMVKVSE</sequence>
<feature type="region of interest" description="Disordered" evidence="14">
    <location>
        <begin position="1"/>
        <end position="50"/>
    </location>
</feature>
<dbReference type="InterPro" id="IPR013805">
    <property type="entry name" value="GrpE_CC"/>
</dbReference>
<accession>A0A2U3D7F6</accession>
<dbReference type="CDD" id="cd00446">
    <property type="entry name" value="GrpE"/>
    <property type="match status" value="1"/>
</dbReference>
<dbReference type="Gene3D" id="2.30.22.10">
    <property type="entry name" value="Head domain of nucleotide exchange factor GrpE"/>
    <property type="match status" value="1"/>
</dbReference>
<comment type="similarity">
    <text evidence="2 10 12">Belongs to the GrpE family.</text>
</comment>
<organism evidence="15 16">
    <name type="scientific">Sulfoacidibacillus thermotolerans</name>
    <name type="common">Acidibacillus sulfuroxidans</name>
    <dbReference type="NCBI Taxonomy" id="1765684"/>
    <lineage>
        <taxon>Bacteria</taxon>
        <taxon>Bacillati</taxon>
        <taxon>Bacillota</taxon>
        <taxon>Bacilli</taxon>
        <taxon>Bacillales</taxon>
        <taxon>Alicyclobacillaceae</taxon>
        <taxon>Sulfoacidibacillus</taxon>
    </lineage>
</organism>
<feature type="compositionally biased region" description="Basic and acidic residues" evidence="14">
    <location>
        <begin position="1"/>
        <end position="36"/>
    </location>
</feature>
<evidence type="ECO:0000256" key="12">
    <source>
        <dbReference type="RuleBase" id="RU004478"/>
    </source>
</evidence>